<dbReference type="InterPro" id="IPR055357">
    <property type="entry name" value="LRR_At1g61320_AtMIF1"/>
</dbReference>
<protein>
    <submittedName>
        <fullName evidence="2">Putative leucine-rich repeat domain, L domain-containing protein</fullName>
    </submittedName>
</protein>
<dbReference type="InterPro" id="IPR032675">
    <property type="entry name" value="LRR_dom_sf"/>
</dbReference>
<dbReference type="OMA" id="LASKLPC"/>
<accession>A0A2P6P3G6</accession>
<evidence type="ECO:0000313" key="3">
    <source>
        <dbReference type="Proteomes" id="UP000238479"/>
    </source>
</evidence>
<organism evidence="2 3">
    <name type="scientific">Rosa chinensis</name>
    <name type="common">China rose</name>
    <dbReference type="NCBI Taxonomy" id="74649"/>
    <lineage>
        <taxon>Eukaryota</taxon>
        <taxon>Viridiplantae</taxon>
        <taxon>Streptophyta</taxon>
        <taxon>Embryophyta</taxon>
        <taxon>Tracheophyta</taxon>
        <taxon>Spermatophyta</taxon>
        <taxon>Magnoliopsida</taxon>
        <taxon>eudicotyledons</taxon>
        <taxon>Gunneridae</taxon>
        <taxon>Pentapetalae</taxon>
        <taxon>rosids</taxon>
        <taxon>fabids</taxon>
        <taxon>Rosales</taxon>
        <taxon>Rosaceae</taxon>
        <taxon>Rosoideae</taxon>
        <taxon>Rosoideae incertae sedis</taxon>
        <taxon>Rosa</taxon>
    </lineage>
</organism>
<evidence type="ECO:0000313" key="2">
    <source>
        <dbReference type="EMBL" id="PRQ16459.1"/>
    </source>
</evidence>
<keyword evidence="3" id="KW-1185">Reference proteome</keyword>
<dbReference type="EMBL" id="PDCK01000045">
    <property type="protein sequence ID" value="PRQ16459.1"/>
    <property type="molecule type" value="Genomic_DNA"/>
</dbReference>
<proteinExistence type="predicted"/>
<sequence>MWAFSTRNLYFDADECLRHFPTLSRELRDQKSRRYVDWVDHVVEQHRGSSIEQFRVCFCLNSRFASSLDKWIEFALEKRAQVLVLELLPPSDECFRKESYAFPQKLLDLNYSNGRIGFESLKVLELTNVDVTDEVVQQFLSKCPVLERLSIYYARNLVNFKAAGQSIALKHLVIKHCFALKSIEVCDVAGLISFTFAGYGDEVSLLFFNVPLLVGIHACIYIHKFPLIRGSFGQLSLSSCLPQLETLGLSISSHLYFDFERLNDMFPIPTLLPNLKHLQLAVLETDAYGLQKLSSFLKASPHLQILVLQCIFSSTEPPFEEQLGQAGECKHHNLKVVQVVGYRARKTIAPYVNYLIENVLSLEKIVIDPRRREFHNTGMDKRIEEVEEERKARDHAMHQLKKQVPSTIECVCNYVDVE</sequence>
<dbReference type="InterPro" id="IPR053772">
    <property type="entry name" value="At1g61320/At1g61330-like"/>
</dbReference>
<dbReference type="Proteomes" id="UP000238479">
    <property type="component" value="Chromosome 7"/>
</dbReference>
<evidence type="ECO:0000259" key="1">
    <source>
        <dbReference type="Pfam" id="PF23622"/>
    </source>
</evidence>
<dbReference type="PANTHER" id="PTHR34145">
    <property type="entry name" value="OS02G0105600 PROTEIN"/>
    <property type="match status" value="1"/>
</dbReference>
<dbReference type="Gene3D" id="3.80.10.10">
    <property type="entry name" value="Ribonuclease Inhibitor"/>
    <property type="match status" value="1"/>
</dbReference>
<dbReference type="Gramene" id="PRQ16459">
    <property type="protein sequence ID" value="PRQ16459"/>
    <property type="gene ID" value="RchiOBHm_Chr7g0184471"/>
</dbReference>
<dbReference type="PANTHER" id="PTHR34145:SF68">
    <property type="entry name" value="FBD DOMAIN-CONTAINING PROTEIN"/>
    <property type="match status" value="1"/>
</dbReference>
<feature type="domain" description="At1g61320/AtMIF1 LRR" evidence="1">
    <location>
        <begin position="43"/>
        <end position="409"/>
    </location>
</feature>
<comment type="caution">
    <text evidence="2">The sequence shown here is derived from an EMBL/GenBank/DDBJ whole genome shotgun (WGS) entry which is preliminary data.</text>
</comment>
<dbReference type="OrthoDB" id="1160463at2759"/>
<gene>
    <name evidence="2" type="ORF">RchiOBHm_Chr7g0184471</name>
</gene>
<name>A0A2P6P3G6_ROSCH</name>
<dbReference type="AlphaFoldDB" id="A0A2P6P3G6"/>
<dbReference type="Pfam" id="PF23622">
    <property type="entry name" value="LRR_At1g61320_AtMIF1"/>
    <property type="match status" value="1"/>
</dbReference>
<reference evidence="2 3" key="1">
    <citation type="journal article" date="2018" name="Nat. Genet.">
        <title>The Rosa genome provides new insights in the design of modern roses.</title>
        <authorList>
            <person name="Bendahmane M."/>
        </authorList>
    </citation>
    <scope>NUCLEOTIDE SEQUENCE [LARGE SCALE GENOMIC DNA]</scope>
    <source>
        <strain evidence="3">cv. Old Blush</strain>
    </source>
</reference>
<dbReference type="STRING" id="74649.A0A2P6P3G6"/>
<dbReference type="SUPFAM" id="SSF52047">
    <property type="entry name" value="RNI-like"/>
    <property type="match status" value="1"/>
</dbReference>